<organism evidence="3 4">
    <name type="scientific">Cirrhinus molitorella</name>
    <name type="common">mud carp</name>
    <dbReference type="NCBI Taxonomy" id="172907"/>
    <lineage>
        <taxon>Eukaryota</taxon>
        <taxon>Metazoa</taxon>
        <taxon>Chordata</taxon>
        <taxon>Craniata</taxon>
        <taxon>Vertebrata</taxon>
        <taxon>Euteleostomi</taxon>
        <taxon>Actinopterygii</taxon>
        <taxon>Neopterygii</taxon>
        <taxon>Teleostei</taxon>
        <taxon>Ostariophysi</taxon>
        <taxon>Cypriniformes</taxon>
        <taxon>Cyprinidae</taxon>
        <taxon>Labeoninae</taxon>
        <taxon>Labeonini</taxon>
        <taxon>Cirrhinus</taxon>
    </lineage>
</organism>
<accession>A0ABR3LIZ1</accession>
<dbReference type="Proteomes" id="UP001558613">
    <property type="component" value="Unassembled WGS sequence"/>
</dbReference>
<dbReference type="Gene3D" id="2.60.40.10">
    <property type="entry name" value="Immunoglobulins"/>
    <property type="match status" value="1"/>
</dbReference>
<feature type="transmembrane region" description="Helical" evidence="2">
    <location>
        <begin position="90"/>
        <end position="115"/>
    </location>
</feature>
<evidence type="ECO:0000313" key="4">
    <source>
        <dbReference type="Proteomes" id="UP001558613"/>
    </source>
</evidence>
<gene>
    <name evidence="3" type="ORF">QQF64_019495</name>
</gene>
<keyword evidence="2" id="KW-1133">Transmembrane helix</keyword>
<comment type="caution">
    <text evidence="3">The sequence shown here is derived from an EMBL/GenBank/DDBJ whole genome shotgun (WGS) entry which is preliminary data.</text>
</comment>
<name>A0ABR3LIZ1_9TELE</name>
<keyword evidence="2" id="KW-0472">Membrane</keyword>
<keyword evidence="2" id="KW-0812">Transmembrane</keyword>
<dbReference type="PANTHER" id="PTHR21063:SF4">
    <property type="entry name" value="CD48 ANTIGEN-RELATED"/>
    <property type="match status" value="1"/>
</dbReference>
<dbReference type="EMBL" id="JAYMGO010000022">
    <property type="protein sequence ID" value="KAL1251699.1"/>
    <property type="molecule type" value="Genomic_DNA"/>
</dbReference>
<feature type="region of interest" description="Disordered" evidence="1">
    <location>
        <begin position="125"/>
        <end position="157"/>
    </location>
</feature>
<sequence>MATFLQKLFVHPGDQIMFLKKTDHSRFQSDSDLELLSHLSKTGNNVSLVTYQDNNTYSCVINNPISNQTQHLDISELCHTGAVPPDSVSLIVLIFAAAAAGSLLILVSVLTCCICKKCRKKVQTQEEDRANSALCKPKSQKTKSKTEAVYENVPKKR</sequence>
<keyword evidence="4" id="KW-1185">Reference proteome</keyword>
<dbReference type="PANTHER" id="PTHR21063">
    <property type="entry name" value="LFA-3"/>
    <property type="match status" value="1"/>
</dbReference>
<reference evidence="3 4" key="1">
    <citation type="submission" date="2023-09" db="EMBL/GenBank/DDBJ databases">
        <authorList>
            <person name="Wang M."/>
        </authorList>
    </citation>
    <scope>NUCLEOTIDE SEQUENCE [LARGE SCALE GENOMIC DNA]</scope>
    <source>
        <strain evidence="3">GT-2023</strain>
        <tissue evidence="3">Liver</tissue>
    </source>
</reference>
<dbReference type="InterPro" id="IPR013783">
    <property type="entry name" value="Ig-like_fold"/>
</dbReference>
<proteinExistence type="predicted"/>
<evidence type="ECO:0000256" key="1">
    <source>
        <dbReference type="SAM" id="MobiDB-lite"/>
    </source>
</evidence>
<evidence type="ECO:0000313" key="3">
    <source>
        <dbReference type="EMBL" id="KAL1251699.1"/>
    </source>
</evidence>
<evidence type="ECO:0000256" key="2">
    <source>
        <dbReference type="SAM" id="Phobius"/>
    </source>
</evidence>
<protein>
    <submittedName>
        <fullName evidence="3">Uncharacterized protein</fullName>
    </submittedName>
</protein>